<dbReference type="Proteomes" id="UP001470230">
    <property type="component" value="Unassembled WGS sequence"/>
</dbReference>
<sequence>MTDFISRQNANPLIPVQAAREIAEGAAKASTVMSTFSSIQMSTKPHRIPALAALPEVKWLTEDTSRKPVTKTGWENIFMDCEEAAAVVWIPKSVFEDSEYNIWQSISQRFRESIGQKVDKAVISSFEKPQSFRAGLIDSIYNANKTVPNTSDFYSDIDAAMTLVEQSGYSPSAVMGGVDIKSEFRRLLDSTGQPIRGTEIDVIPRYYVDNGAWDKTKAKLIVGDFRQALYGIRQDMELTFSEHTTIFDNAGNPHSMFQEDSVAARVRFRFAWCIPNPINILDSNPETRFPFALIEASPAHSTVNVNFTVNDSESSPVSGATIKMGGMSRKTNSTGQASFKTSKNQNYVYHVSAEGKSSVKGKTEVESVDKAVSVTMN</sequence>
<dbReference type="InterPro" id="IPR024455">
    <property type="entry name" value="Phage_capsid"/>
</dbReference>
<evidence type="ECO:0000259" key="2">
    <source>
        <dbReference type="Pfam" id="PF05065"/>
    </source>
</evidence>
<reference evidence="3 4" key="1">
    <citation type="submission" date="2024-04" db="EMBL/GenBank/DDBJ databases">
        <title>Tritrichomonas musculus Genome.</title>
        <authorList>
            <person name="Alves-Ferreira E."/>
            <person name="Grigg M."/>
            <person name="Lorenzi H."/>
            <person name="Galac M."/>
        </authorList>
    </citation>
    <scope>NUCLEOTIDE SEQUENCE [LARGE SCALE GENOMIC DNA]</scope>
    <source>
        <strain evidence="3 4">EAF2021</strain>
    </source>
</reference>
<dbReference type="EMBL" id="JAPFFF010000103">
    <property type="protein sequence ID" value="KAK8835456.1"/>
    <property type="molecule type" value="Genomic_DNA"/>
</dbReference>
<dbReference type="Gene3D" id="3.30.2400.10">
    <property type="entry name" value="Major capsid protein gp5"/>
    <property type="match status" value="1"/>
</dbReference>
<dbReference type="Pfam" id="PF05065">
    <property type="entry name" value="Phage_capsid"/>
    <property type="match status" value="1"/>
</dbReference>
<evidence type="ECO:0000313" key="4">
    <source>
        <dbReference type="Proteomes" id="UP001470230"/>
    </source>
</evidence>
<comment type="subcellular location">
    <subcellularLocation>
        <location evidence="1">Virion</location>
    </subcellularLocation>
</comment>
<organism evidence="3 4">
    <name type="scientific">Tritrichomonas musculus</name>
    <dbReference type="NCBI Taxonomy" id="1915356"/>
    <lineage>
        <taxon>Eukaryota</taxon>
        <taxon>Metamonada</taxon>
        <taxon>Parabasalia</taxon>
        <taxon>Tritrichomonadida</taxon>
        <taxon>Tritrichomonadidae</taxon>
        <taxon>Tritrichomonas</taxon>
    </lineage>
</organism>
<evidence type="ECO:0000313" key="3">
    <source>
        <dbReference type="EMBL" id="KAK8835456.1"/>
    </source>
</evidence>
<dbReference type="NCBIfam" id="TIGR01554">
    <property type="entry name" value="major_cap_HK97"/>
    <property type="match status" value="1"/>
</dbReference>
<protein>
    <recommendedName>
        <fullName evidence="2">Phage capsid-like C-terminal domain-containing protein</fullName>
    </recommendedName>
</protein>
<keyword evidence="4" id="KW-1185">Reference proteome</keyword>
<evidence type="ECO:0000256" key="1">
    <source>
        <dbReference type="ARBA" id="ARBA00004328"/>
    </source>
</evidence>
<comment type="caution">
    <text evidence="3">The sequence shown here is derived from an EMBL/GenBank/DDBJ whole genome shotgun (WGS) entry which is preliminary data.</text>
</comment>
<dbReference type="InterPro" id="IPR054612">
    <property type="entry name" value="Phage_capsid-like_C"/>
</dbReference>
<accession>A0ABR2GP62</accession>
<name>A0ABR2GP62_9EUKA</name>
<feature type="domain" description="Phage capsid-like C-terminal" evidence="2">
    <location>
        <begin position="13"/>
        <end position="271"/>
    </location>
</feature>
<gene>
    <name evidence="3" type="ORF">M9Y10_004560</name>
</gene>
<dbReference type="SUPFAM" id="SSF56563">
    <property type="entry name" value="Major capsid protein gp5"/>
    <property type="match status" value="1"/>
</dbReference>
<proteinExistence type="predicted"/>
<dbReference type="Gene3D" id="3.30.2320.10">
    <property type="entry name" value="hypothetical protein PF0899 domain"/>
    <property type="match status" value="1"/>
</dbReference>